<dbReference type="RefSeq" id="WP_184747408.1">
    <property type="nucleotide sequence ID" value="NZ_JACHGJ010000005.1"/>
</dbReference>
<dbReference type="PROSITE" id="PS01124">
    <property type="entry name" value="HTH_ARAC_FAMILY_2"/>
    <property type="match status" value="1"/>
</dbReference>
<evidence type="ECO:0000256" key="2">
    <source>
        <dbReference type="ARBA" id="ARBA00023125"/>
    </source>
</evidence>
<proteinExistence type="predicted"/>
<dbReference type="GO" id="GO:0000160">
    <property type="term" value="P:phosphorelay signal transduction system"/>
    <property type="evidence" value="ECO:0007669"/>
    <property type="project" value="InterPro"/>
</dbReference>
<dbReference type="InterPro" id="IPR009057">
    <property type="entry name" value="Homeodomain-like_sf"/>
</dbReference>
<dbReference type="Proteomes" id="UP000587760">
    <property type="component" value="Unassembled WGS sequence"/>
</dbReference>
<accession>A0A841RB31</accession>
<evidence type="ECO:0000256" key="3">
    <source>
        <dbReference type="ARBA" id="ARBA00023163"/>
    </source>
</evidence>
<evidence type="ECO:0000313" key="7">
    <source>
        <dbReference type="EMBL" id="MBB6481165.1"/>
    </source>
</evidence>
<dbReference type="InterPro" id="IPR001789">
    <property type="entry name" value="Sig_transdc_resp-reg_receiver"/>
</dbReference>
<dbReference type="GO" id="GO:0003700">
    <property type="term" value="F:DNA-binding transcription factor activity"/>
    <property type="evidence" value="ECO:0007669"/>
    <property type="project" value="InterPro"/>
</dbReference>
<dbReference type="Pfam" id="PF12833">
    <property type="entry name" value="HTH_18"/>
    <property type="match status" value="1"/>
</dbReference>
<dbReference type="SMART" id="SM00342">
    <property type="entry name" value="HTH_ARAC"/>
    <property type="match status" value="1"/>
</dbReference>
<evidence type="ECO:0000313" key="8">
    <source>
        <dbReference type="Proteomes" id="UP000587760"/>
    </source>
</evidence>
<feature type="modified residue" description="4-aspartylphosphate" evidence="4">
    <location>
        <position position="54"/>
    </location>
</feature>
<protein>
    <submittedName>
        <fullName evidence="7">YesN/AraC family two-component response regulator</fullName>
    </submittedName>
</protein>
<dbReference type="CDD" id="cd17536">
    <property type="entry name" value="REC_YesN-like"/>
    <property type="match status" value="1"/>
</dbReference>
<keyword evidence="3" id="KW-0804">Transcription</keyword>
<keyword evidence="2" id="KW-0238">DNA-binding</keyword>
<sequence length="490" mass="56976">MKILLVDDERMIKEWLEYTISSLPFHISLIDSASNGLEALEKLSQENYDLIFVDMTMPKMNGIEFLKKINQDAIDAMLIVLSSHDDFQFAREALKYNIREYILKNECSREKLSEILYSCQEKISNKQIDSTMTQEFMERVIKDNIPEKGIDIIKKNFARLSGKLFFIAAVKMEKKEIKPGYTSQFFKLKYEGMIGSIEELSFYAFSIEAMGNQHTYNFEYSSYLYEVLGSQVSCGKICRDVDEILSQCRNCWIGFQSLFYSGESHCSGMHRFRKYETAEIDSLCEKTISRIRSFSREQTLQHLREINEYFHTATPTDVESLMNIYLLLLNSYFIYNYAKSKEVINKLNIIRASISGFETFSELSEWALKAIDDKNDLINSNKYSTPVKEAIGFIESNYDKIISVPDIAEYVNMSHDYFSRLFKKEVGETLNSFLINYRLDKASIIILSSDLSIQEVARKVGIENGGYFSKCFKKKFQMQPIQFRIQAKNV</sequence>
<dbReference type="SUPFAM" id="SSF46689">
    <property type="entry name" value="Homeodomain-like"/>
    <property type="match status" value="2"/>
</dbReference>
<dbReference type="GO" id="GO:0043565">
    <property type="term" value="F:sequence-specific DNA binding"/>
    <property type="evidence" value="ECO:0007669"/>
    <property type="project" value="InterPro"/>
</dbReference>
<name>A0A841RB31_9SPIO</name>
<organism evidence="7 8">
    <name type="scientific">Spirochaeta isovalerica</name>
    <dbReference type="NCBI Taxonomy" id="150"/>
    <lineage>
        <taxon>Bacteria</taxon>
        <taxon>Pseudomonadati</taxon>
        <taxon>Spirochaetota</taxon>
        <taxon>Spirochaetia</taxon>
        <taxon>Spirochaetales</taxon>
        <taxon>Spirochaetaceae</taxon>
        <taxon>Spirochaeta</taxon>
    </lineage>
</organism>
<dbReference type="AlphaFoldDB" id="A0A841RB31"/>
<dbReference type="PROSITE" id="PS50110">
    <property type="entry name" value="RESPONSE_REGULATORY"/>
    <property type="match status" value="1"/>
</dbReference>
<keyword evidence="4" id="KW-0597">Phosphoprotein</keyword>
<dbReference type="SMART" id="SM00448">
    <property type="entry name" value="REC"/>
    <property type="match status" value="1"/>
</dbReference>
<dbReference type="InterPro" id="IPR011006">
    <property type="entry name" value="CheY-like_superfamily"/>
</dbReference>
<reference evidence="7 8" key="1">
    <citation type="submission" date="2020-08" db="EMBL/GenBank/DDBJ databases">
        <title>Genomic Encyclopedia of Type Strains, Phase IV (KMG-IV): sequencing the most valuable type-strain genomes for metagenomic binning, comparative biology and taxonomic classification.</title>
        <authorList>
            <person name="Goeker M."/>
        </authorList>
    </citation>
    <scope>NUCLEOTIDE SEQUENCE [LARGE SCALE GENOMIC DNA]</scope>
    <source>
        <strain evidence="7 8">DSM 2461</strain>
    </source>
</reference>
<keyword evidence="1" id="KW-0805">Transcription regulation</keyword>
<feature type="domain" description="HTH araC/xylS-type" evidence="5">
    <location>
        <begin position="388"/>
        <end position="486"/>
    </location>
</feature>
<dbReference type="Pfam" id="PF00072">
    <property type="entry name" value="Response_reg"/>
    <property type="match status" value="1"/>
</dbReference>
<evidence type="ECO:0000259" key="6">
    <source>
        <dbReference type="PROSITE" id="PS50110"/>
    </source>
</evidence>
<dbReference type="PANTHER" id="PTHR43280">
    <property type="entry name" value="ARAC-FAMILY TRANSCRIPTIONAL REGULATOR"/>
    <property type="match status" value="1"/>
</dbReference>
<dbReference type="InterPro" id="IPR018060">
    <property type="entry name" value="HTH_AraC"/>
</dbReference>
<dbReference type="SUPFAM" id="SSF52172">
    <property type="entry name" value="CheY-like"/>
    <property type="match status" value="1"/>
</dbReference>
<evidence type="ECO:0000256" key="4">
    <source>
        <dbReference type="PROSITE-ProRule" id="PRU00169"/>
    </source>
</evidence>
<keyword evidence="8" id="KW-1185">Reference proteome</keyword>
<gene>
    <name evidence="7" type="ORF">HNR50_002838</name>
</gene>
<comment type="caution">
    <text evidence="7">The sequence shown here is derived from an EMBL/GenBank/DDBJ whole genome shotgun (WGS) entry which is preliminary data.</text>
</comment>
<dbReference type="Gene3D" id="1.10.10.60">
    <property type="entry name" value="Homeodomain-like"/>
    <property type="match status" value="2"/>
</dbReference>
<evidence type="ECO:0000256" key="1">
    <source>
        <dbReference type="ARBA" id="ARBA00023015"/>
    </source>
</evidence>
<evidence type="ECO:0000259" key="5">
    <source>
        <dbReference type="PROSITE" id="PS01124"/>
    </source>
</evidence>
<dbReference type="PANTHER" id="PTHR43280:SF2">
    <property type="entry name" value="HTH-TYPE TRANSCRIPTIONAL REGULATOR EXSA"/>
    <property type="match status" value="1"/>
</dbReference>
<dbReference type="Gene3D" id="3.40.50.2300">
    <property type="match status" value="1"/>
</dbReference>
<feature type="domain" description="Response regulatory" evidence="6">
    <location>
        <begin position="2"/>
        <end position="119"/>
    </location>
</feature>
<dbReference type="EMBL" id="JACHGJ010000005">
    <property type="protein sequence ID" value="MBB6481165.1"/>
    <property type="molecule type" value="Genomic_DNA"/>
</dbReference>